<feature type="transmembrane region" description="Helical" evidence="2">
    <location>
        <begin position="208"/>
        <end position="231"/>
    </location>
</feature>
<dbReference type="PANTHER" id="PTHR21530">
    <property type="entry name" value="PHEROMONE SHUTDOWN PROTEIN"/>
    <property type="match status" value="1"/>
</dbReference>
<dbReference type="InterPro" id="IPR046345">
    <property type="entry name" value="TraB_PrgY-like"/>
</dbReference>
<dbReference type="RefSeq" id="WP_267636608.1">
    <property type="nucleotide sequence ID" value="NZ_JAODIY010000005.1"/>
</dbReference>
<dbReference type="Proteomes" id="UP001596414">
    <property type="component" value="Unassembled WGS sequence"/>
</dbReference>
<evidence type="ECO:0000256" key="1">
    <source>
        <dbReference type="SAM" id="MobiDB-lite"/>
    </source>
</evidence>
<dbReference type="EMBL" id="JBHSZQ010000049">
    <property type="protein sequence ID" value="MFC7127254.1"/>
    <property type="molecule type" value="Genomic_DNA"/>
</dbReference>
<feature type="region of interest" description="Disordered" evidence="1">
    <location>
        <begin position="1"/>
        <end position="37"/>
    </location>
</feature>
<evidence type="ECO:0000313" key="3">
    <source>
        <dbReference type="EMBL" id="MFC7127254.1"/>
    </source>
</evidence>
<dbReference type="CDD" id="cd14726">
    <property type="entry name" value="TraB_PrgY-like"/>
    <property type="match status" value="1"/>
</dbReference>
<organism evidence="3 4">
    <name type="scientific">Halovenus rubra</name>
    <dbReference type="NCBI Taxonomy" id="869890"/>
    <lineage>
        <taxon>Archaea</taxon>
        <taxon>Methanobacteriati</taxon>
        <taxon>Methanobacteriota</taxon>
        <taxon>Stenosarchaea group</taxon>
        <taxon>Halobacteria</taxon>
        <taxon>Halobacteriales</taxon>
        <taxon>Haloarculaceae</taxon>
        <taxon>Halovenus</taxon>
    </lineage>
</organism>
<dbReference type="PANTHER" id="PTHR21530:SF7">
    <property type="entry name" value="TRAB DOMAIN-CONTAINING PROTEIN"/>
    <property type="match status" value="1"/>
</dbReference>
<feature type="transmembrane region" description="Helical" evidence="2">
    <location>
        <begin position="466"/>
        <end position="493"/>
    </location>
</feature>
<protein>
    <submittedName>
        <fullName evidence="3">TraB/GumN family protein</fullName>
    </submittedName>
</protein>
<reference evidence="3 4" key="1">
    <citation type="journal article" date="2014" name="Int. J. Syst. Evol. Microbiol.">
        <title>Complete genome sequence of Corynebacterium casei LMG S-19264T (=DSM 44701T), isolated from a smear-ripened cheese.</title>
        <authorList>
            <consortium name="US DOE Joint Genome Institute (JGI-PGF)"/>
            <person name="Walter F."/>
            <person name="Albersmeier A."/>
            <person name="Kalinowski J."/>
            <person name="Ruckert C."/>
        </authorList>
    </citation>
    <scope>NUCLEOTIDE SEQUENCE [LARGE SCALE GENOMIC DNA]</scope>
    <source>
        <strain evidence="3 4">CGMCC 4.7215</strain>
    </source>
</reference>
<proteinExistence type="predicted"/>
<feature type="compositionally biased region" description="Polar residues" evidence="1">
    <location>
        <begin position="12"/>
        <end position="21"/>
    </location>
</feature>
<feature type="transmembrane region" description="Helical" evidence="2">
    <location>
        <begin position="369"/>
        <end position="389"/>
    </location>
</feature>
<feature type="transmembrane region" description="Helical" evidence="2">
    <location>
        <begin position="155"/>
        <end position="188"/>
    </location>
</feature>
<evidence type="ECO:0000313" key="4">
    <source>
        <dbReference type="Proteomes" id="UP001596414"/>
    </source>
</evidence>
<name>A0ABD5X9J7_9EURY</name>
<gene>
    <name evidence="3" type="ORF">ACFQJ7_14715</name>
</gene>
<feature type="transmembrane region" description="Helical" evidence="2">
    <location>
        <begin position="344"/>
        <end position="363"/>
    </location>
</feature>
<keyword evidence="2" id="KW-1133">Transmembrane helix</keyword>
<keyword evidence="2" id="KW-0812">Transmembrane</keyword>
<dbReference type="InterPro" id="IPR002816">
    <property type="entry name" value="TraB/PrgY/GumN_fam"/>
</dbReference>
<sequence>MTDGGSGDVLDTNETPSTPRQSDGDGSVTVVGTAHVSHESVEEVEQTIAQRQPDVVAVELDETRYRRLKGESPEDIDAGELISGKTVYQFLAYWMLSYVQARLGDRFDIEPGADMMAAVESAEEHGSGVALVDRDIQLTVRRLWSRMRLREKLGIVAALLAEMGGPWTAGLTVGFFIGTIVSIIAGALGGPFFIPSGIELGVPLIGGILSSLLGLADGLIVAGLVAFAIGLPIAALISRSTEDLEDAELDIDRLTDADVVTAMMEEFRRFSPGGAEALIDERDAYIAHKLVALREAGYDVVAIVGAGHRAGIEQYLEHPETLPPADSLVDEPSPSRIRAIAYKAIGYAFTLGFFAFFVLLAVAGVQGEFLLRVFGVWFLVNGIAAGVLAKIAGAHWTSASVGGAVAWLTSVNPLLAPGWFAGYVELKYTSVNVADISKLNDMLSDEERPMSTLVRDMRDEVPTFRLILIVAMTNLGSFLASIFFATVLLPYLASDIGGVTELGQQMLSGAEESARLIWETLT</sequence>
<dbReference type="AlphaFoldDB" id="A0ABD5X9J7"/>
<evidence type="ECO:0000256" key="2">
    <source>
        <dbReference type="SAM" id="Phobius"/>
    </source>
</evidence>
<accession>A0ABD5X9J7</accession>
<dbReference type="Pfam" id="PF01963">
    <property type="entry name" value="TraB_PrgY_gumN"/>
    <property type="match status" value="2"/>
</dbReference>
<keyword evidence="2" id="KW-0472">Membrane</keyword>
<comment type="caution">
    <text evidence="3">The sequence shown here is derived from an EMBL/GenBank/DDBJ whole genome shotgun (WGS) entry which is preliminary data.</text>
</comment>